<dbReference type="AlphaFoldDB" id="A0A9N8Z924"/>
<gene>
    <name evidence="1" type="ORF">FMOSSE_LOCUS3191</name>
</gene>
<accession>A0A9N8Z924</accession>
<proteinExistence type="predicted"/>
<evidence type="ECO:0000313" key="1">
    <source>
        <dbReference type="EMBL" id="CAG8484312.1"/>
    </source>
</evidence>
<sequence>LIYCEKDLSMTGIKLVTILKQVVKESIPTLKSPMADKQILVSENIKTKCQKIPYNQKVEQDLR</sequence>
<comment type="caution">
    <text evidence="1">The sequence shown here is derived from an EMBL/GenBank/DDBJ whole genome shotgun (WGS) entry which is preliminary data.</text>
</comment>
<reference evidence="1" key="1">
    <citation type="submission" date="2021-06" db="EMBL/GenBank/DDBJ databases">
        <authorList>
            <person name="Kallberg Y."/>
            <person name="Tangrot J."/>
            <person name="Rosling A."/>
        </authorList>
    </citation>
    <scope>NUCLEOTIDE SEQUENCE</scope>
    <source>
        <strain evidence="1">87-6 pot B 2015</strain>
    </source>
</reference>
<evidence type="ECO:0000313" key="2">
    <source>
        <dbReference type="Proteomes" id="UP000789375"/>
    </source>
</evidence>
<dbReference type="EMBL" id="CAJVPP010000452">
    <property type="protein sequence ID" value="CAG8484312.1"/>
    <property type="molecule type" value="Genomic_DNA"/>
</dbReference>
<protein>
    <submittedName>
        <fullName evidence="1">3758_t:CDS:1</fullName>
    </submittedName>
</protein>
<name>A0A9N8Z924_FUNMO</name>
<feature type="non-terminal residue" evidence="1">
    <location>
        <position position="63"/>
    </location>
</feature>
<dbReference type="Proteomes" id="UP000789375">
    <property type="component" value="Unassembled WGS sequence"/>
</dbReference>
<organism evidence="1 2">
    <name type="scientific">Funneliformis mosseae</name>
    <name type="common">Endomycorrhizal fungus</name>
    <name type="synonym">Glomus mosseae</name>
    <dbReference type="NCBI Taxonomy" id="27381"/>
    <lineage>
        <taxon>Eukaryota</taxon>
        <taxon>Fungi</taxon>
        <taxon>Fungi incertae sedis</taxon>
        <taxon>Mucoromycota</taxon>
        <taxon>Glomeromycotina</taxon>
        <taxon>Glomeromycetes</taxon>
        <taxon>Glomerales</taxon>
        <taxon>Glomeraceae</taxon>
        <taxon>Funneliformis</taxon>
    </lineage>
</organism>
<keyword evidence="2" id="KW-1185">Reference proteome</keyword>